<proteinExistence type="inferred from homology"/>
<evidence type="ECO:0000313" key="3">
    <source>
        <dbReference type="Proteomes" id="UP000824469"/>
    </source>
</evidence>
<name>A0AA38L609_TAXCH</name>
<evidence type="ECO:0000256" key="1">
    <source>
        <dbReference type="ARBA" id="ARBA00005437"/>
    </source>
</evidence>
<dbReference type="InterPro" id="IPR007612">
    <property type="entry name" value="LOR"/>
</dbReference>
<dbReference type="Pfam" id="PF04525">
    <property type="entry name" value="LOR"/>
    <property type="match status" value="1"/>
</dbReference>
<organism evidence="2 3">
    <name type="scientific">Taxus chinensis</name>
    <name type="common">Chinese yew</name>
    <name type="synonym">Taxus wallichiana var. chinensis</name>
    <dbReference type="NCBI Taxonomy" id="29808"/>
    <lineage>
        <taxon>Eukaryota</taxon>
        <taxon>Viridiplantae</taxon>
        <taxon>Streptophyta</taxon>
        <taxon>Embryophyta</taxon>
        <taxon>Tracheophyta</taxon>
        <taxon>Spermatophyta</taxon>
        <taxon>Pinopsida</taxon>
        <taxon>Pinidae</taxon>
        <taxon>Conifers II</taxon>
        <taxon>Cupressales</taxon>
        <taxon>Taxaceae</taxon>
        <taxon>Taxus</taxon>
    </lineage>
</organism>
<protein>
    <submittedName>
        <fullName evidence="2">Uncharacterized protein</fullName>
    </submittedName>
</protein>
<accession>A0AA38L609</accession>
<keyword evidence="3" id="KW-1185">Reference proteome</keyword>
<dbReference type="OMA" id="YKIEGCY"/>
<dbReference type="PANTHER" id="PTHR31087:SF161">
    <property type="entry name" value="TUBBY C 2 FAMILY PROTEIN"/>
    <property type="match status" value="1"/>
</dbReference>
<reference evidence="2 3" key="1">
    <citation type="journal article" date="2021" name="Nat. Plants">
        <title>The Taxus genome provides insights into paclitaxel biosynthesis.</title>
        <authorList>
            <person name="Xiong X."/>
            <person name="Gou J."/>
            <person name="Liao Q."/>
            <person name="Li Y."/>
            <person name="Zhou Q."/>
            <person name="Bi G."/>
            <person name="Li C."/>
            <person name="Du R."/>
            <person name="Wang X."/>
            <person name="Sun T."/>
            <person name="Guo L."/>
            <person name="Liang H."/>
            <person name="Lu P."/>
            <person name="Wu Y."/>
            <person name="Zhang Z."/>
            <person name="Ro D.K."/>
            <person name="Shang Y."/>
            <person name="Huang S."/>
            <person name="Yan J."/>
        </authorList>
    </citation>
    <scope>NUCLEOTIDE SEQUENCE [LARGE SCALE GENOMIC DNA]</scope>
    <source>
        <strain evidence="2">Ta-2019</strain>
    </source>
</reference>
<gene>
    <name evidence="2" type="ORF">KI387_022640</name>
</gene>
<dbReference type="InterPro" id="IPR038595">
    <property type="entry name" value="LOR_sf"/>
</dbReference>
<dbReference type="PANTHER" id="PTHR31087">
    <property type="match status" value="1"/>
</dbReference>
<dbReference type="SUPFAM" id="SSF54518">
    <property type="entry name" value="Tubby C-terminal domain-like"/>
    <property type="match status" value="1"/>
</dbReference>
<dbReference type="Proteomes" id="UP000824469">
    <property type="component" value="Unassembled WGS sequence"/>
</dbReference>
<dbReference type="EMBL" id="JAHRHJ020000005">
    <property type="protein sequence ID" value="KAH9314013.1"/>
    <property type="molecule type" value="Genomic_DNA"/>
</dbReference>
<dbReference type="AlphaFoldDB" id="A0AA38L609"/>
<dbReference type="InterPro" id="IPR025659">
    <property type="entry name" value="Tubby-like_C"/>
</dbReference>
<dbReference type="Gene3D" id="2.40.160.200">
    <property type="entry name" value="LURP1-related"/>
    <property type="match status" value="1"/>
</dbReference>
<comment type="similarity">
    <text evidence="1">Belongs to the LOR family.</text>
</comment>
<comment type="caution">
    <text evidence="2">The sequence shown here is derived from an EMBL/GenBank/DDBJ whole genome shotgun (WGS) entry which is preliminary data.</text>
</comment>
<evidence type="ECO:0000313" key="2">
    <source>
        <dbReference type="EMBL" id="KAH9314013.1"/>
    </source>
</evidence>
<sequence>MLLCINPCVSRIVLLRVDSFSSSSEEKVEDFYTLYHDHKDPKLTQEPPSALITNNLQFTEDSVICLPVVGIEFCSSLLAMWTVRKKPLVFSGGGFIVTNSCTGQIIFRVDGRGSSLKHRVILMDAVGKPLLSLHRKVLSVCNRWDGFCGEKCDGQKPIFSVRKSLIFNKNEVAEVFVGSKAKKKRPDYKVEGTYRERYCRIYSGSNTIVAEVKRKFGTCNVMLSKDVFSVVVNAGSDQAFIMGLIVILDQMTGENDSF</sequence>